<feature type="signal peptide" evidence="2">
    <location>
        <begin position="1"/>
        <end position="21"/>
    </location>
</feature>
<reference evidence="4" key="1">
    <citation type="submission" date="2020-10" db="EMBL/GenBank/DDBJ databases">
        <title>Connecting structure to function with the recovery of over 1000 high-quality activated sludge metagenome-assembled genomes encoding full-length rRNA genes using long-read sequencing.</title>
        <authorList>
            <person name="Singleton C.M."/>
            <person name="Petriglieri F."/>
            <person name="Kristensen J.M."/>
            <person name="Kirkegaard R.H."/>
            <person name="Michaelsen T.Y."/>
            <person name="Andersen M.H."/>
            <person name="Karst S.M."/>
            <person name="Dueholm M.S."/>
            <person name="Nielsen P.H."/>
            <person name="Albertsen M."/>
        </authorList>
    </citation>
    <scope>NUCLEOTIDE SEQUENCE</scope>
    <source>
        <strain evidence="4">Skiv_18-Q3-R9-52_MAXAC.067</strain>
    </source>
</reference>
<evidence type="ECO:0000313" key="4">
    <source>
        <dbReference type="EMBL" id="MBK9795518.1"/>
    </source>
</evidence>
<evidence type="ECO:0000256" key="1">
    <source>
        <dbReference type="ARBA" id="ARBA00022729"/>
    </source>
</evidence>
<evidence type="ECO:0000259" key="3">
    <source>
        <dbReference type="Pfam" id="PF12849"/>
    </source>
</evidence>
<dbReference type="PANTHER" id="PTHR30570:SF6">
    <property type="entry name" value="PHOSPHATE-BINDING PROTEIN PSTS"/>
    <property type="match status" value="1"/>
</dbReference>
<dbReference type="AlphaFoldDB" id="A0A9D7SEN3"/>
<accession>A0A9D7SEN3</accession>
<dbReference type="EMBL" id="JADKIO010000005">
    <property type="protein sequence ID" value="MBK9795518.1"/>
    <property type="molecule type" value="Genomic_DNA"/>
</dbReference>
<evidence type="ECO:0000256" key="2">
    <source>
        <dbReference type="SAM" id="SignalP"/>
    </source>
</evidence>
<dbReference type="PANTHER" id="PTHR30570">
    <property type="entry name" value="PERIPLASMIC PHOSPHATE BINDING COMPONENT OF PHOSPHATE ABC TRANSPORTER"/>
    <property type="match status" value="1"/>
</dbReference>
<dbReference type="Proteomes" id="UP000886657">
    <property type="component" value="Unassembled WGS sequence"/>
</dbReference>
<name>A0A9D7SEN3_9BACT</name>
<feature type="chain" id="PRO_5039062832" evidence="2">
    <location>
        <begin position="22"/>
        <end position="332"/>
    </location>
</feature>
<dbReference type="InterPro" id="IPR050811">
    <property type="entry name" value="Phosphate_ABC_transporter"/>
</dbReference>
<protein>
    <submittedName>
        <fullName evidence="4">Substrate-binding domain-containing protein</fullName>
    </submittedName>
</protein>
<sequence>MRINRSHLVSGLVFLVGLACASALPAQSPQARAKLAASIPAYQPLVQLKGTIDLVGTDALSELGEEWASVFRKFHPEGSLVFRPGLTKDAVKAFMDGTSLLIITAREFSQDEAKAFQAKYGYQPMRIPICMDANIVFVNKNNPITSISMEQLDAIFSATRLSGAKAPAVVWGDLGLRGEWAKLPINAYTRAPGTATNASVKEKVLLNGTYRPGILSRDDAAALAEAIMTDQTGIAISTMASWYVANKVLPVVPLRGEDARFPNQENVTTSKYPMPRLYYAYLNRTPGSPLPGPVHEVIHFLLTQPGQNAAADSGLLPGPPEFIQIALKRLSR</sequence>
<comment type="caution">
    <text evidence="4">The sequence shown here is derived from an EMBL/GenBank/DDBJ whole genome shotgun (WGS) entry which is preliminary data.</text>
</comment>
<dbReference type="InterPro" id="IPR024370">
    <property type="entry name" value="PBP_domain"/>
</dbReference>
<evidence type="ECO:0000313" key="5">
    <source>
        <dbReference type="Proteomes" id="UP000886657"/>
    </source>
</evidence>
<dbReference type="Gene3D" id="3.40.190.10">
    <property type="entry name" value="Periplasmic binding protein-like II"/>
    <property type="match status" value="2"/>
</dbReference>
<keyword evidence="1 2" id="KW-0732">Signal</keyword>
<organism evidence="4 5">
    <name type="scientific">Candidatus Geothrix skivensis</name>
    <dbReference type="NCBI Taxonomy" id="2954439"/>
    <lineage>
        <taxon>Bacteria</taxon>
        <taxon>Pseudomonadati</taxon>
        <taxon>Acidobacteriota</taxon>
        <taxon>Holophagae</taxon>
        <taxon>Holophagales</taxon>
        <taxon>Holophagaceae</taxon>
        <taxon>Geothrix</taxon>
    </lineage>
</organism>
<dbReference type="Pfam" id="PF12849">
    <property type="entry name" value="PBP_like_2"/>
    <property type="match status" value="1"/>
</dbReference>
<gene>
    <name evidence="4" type="ORF">IPP58_03320</name>
</gene>
<dbReference type="SUPFAM" id="SSF53850">
    <property type="entry name" value="Periplasmic binding protein-like II"/>
    <property type="match status" value="1"/>
</dbReference>
<dbReference type="PROSITE" id="PS51257">
    <property type="entry name" value="PROKAR_LIPOPROTEIN"/>
    <property type="match status" value="1"/>
</dbReference>
<feature type="domain" description="PBP" evidence="3">
    <location>
        <begin position="50"/>
        <end position="287"/>
    </location>
</feature>
<proteinExistence type="predicted"/>